<comment type="caution">
    <text evidence="2">The sequence shown here is derived from an EMBL/GenBank/DDBJ whole genome shotgun (WGS) entry which is preliminary data.</text>
</comment>
<name>A0A9D2GH22_9FIRM</name>
<reference evidence="2" key="2">
    <citation type="submission" date="2021-04" db="EMBL/GenBank/DDBJ databases">
        <authorList>
            <person name="Gilroy R."/>
        </authorList>
    </citation>
    <scope>NUCLEOTIDE SEQUENCE</scope>
    <source>
        <strain evidence="2">ChiBcec1-1093</strain>
    </source>
</reference>
<sequence length="119" mass="13033">MGRSKVKTTLRSLFASYLLAAVLLVILAFLLYKFHLKESHVGLAVSAVYVITCFMGGLLMGKGIRQRRFFWGFLLGALYFAILAAASWFLEKGLPMDTGQLVRTFIMCAASGTLGGMLS</sequence>
<dbReference type="Proteomes" id="UP000824101">
    <property type="component" value="Unassembled WGS sequence"/>
</dbReference>
<dbReference type="Pfam" id="PF12670">
    <property type="entry name" value="DUF3792"/>
    <property type="match status" value="1"/>
</dbReference>
<dbReference type="AlphaFoldDB" id="A0A9D2GH22"/>
<keyword evidence="1" id="KW-1133">Transmembrane helix</keyword>
<proteinExistence type="predicted"/>
<feature type="transmembrane region" description="Helical" evidence="1">
    <location>
        <begin position="40"/>
        <end position="60"/>
    </location>
</feature>
<reference evidence="2" key="1">
    <citation type="journal article" date="2021" name="PeerJ">
        <title>Extensive microbial diversity within the chicken gut microbiome revealed by metagenomics and culture.</title>
        <authorList>
            <person name="Gilroy R."/>
            <person name="Ravi A."/>
            <person name="Getino M."/>
            <person name="Pursley I."/>
            <person name="Horton D.L."/>
            <person name="Alikhan N.F."/>
            <person name="Baker D."/>
            <person name="Gharbi K."/>
            <person name="Hall N."/>
            <person name="Watson M."/>
            <person name="Adriaenssens E.M."/>
            <person name="Foster-Nyarko E."/>
            <person name="Jarju S."/>
            <person name="Secka A."/>
            <person name="Antonio M."/>
            <person name="Oren A."/>
            <person name="Chaudhuri R.R."/>
            <person name="La Ragione R."/>
            <person name="Hildebrand F."/>
            <person name="Pallen M.J."/>
        </authorList>
    </citation>
    <scope>NUCLEOTIDE SEQUENCE</scope>
    <source>
        <strain evidence="2">ChiBcec1-1093</strain>
    </source>
</reference>
<evidence type="ECO:0000313" key="3">
    <source>
        <dbReference type="Proteomes" id="UP000824101"/>
    </source>
</evidence>
<protein>
    <submittedName>
        <fullName evidence="2">TIGR04086 family membrane protein</fullName>
    </submittedName>
</protein>
<keyword evidence="1" id="KW-0812">Transmembrane</keyword>
<organism evidence="2 3">
    <name type="scientific">Candidatus Lachnoclostridium stercorigallinarum</name>
    <dbReference type="NCBI Taxonomy" id="2838634"/>
    <lineage>
        <taxon>Bacteria</taxon>
        <taxon>Bacillati</taxon>
        <taxon>Bacillota</taxon>
        <taxon>Clostridia</taxon>
        <taxon>Lachnospirales</taxon>
        <taxon>Lachnospiraceae</taxon>
    </lineage>
</organism>
<feature type="transmembrane region" description="Helical" evidence="1">
    <location>
        <begin position="12"/>
        <end position="34"/>
    </location>
</feature>
<dbReference type="InterPro" id="IPR023804">
    <property type="entry name" value="DUF3792_TM"/>
</dbReference>
<dbReference type="EMBL" id="DXBC01000109">
    <property type="protein sequence ID" value="HIZ79529.1"/>
    <property type="molecule type" value="Genomic_DNA"/>
</dbReference>
<gene>
    <name evidence="2" type="ORF">IAA17_07055</name>
</gene>
<evidence type="ECO:0000313" key="2">
    <source>
        <dbReference type="EMBL" id="HIZ79529.1"/>
    </source>
</evidence>
<keyword evidence="1" id="KW-0472">Membrane</keyword>
<dbReference type="NCBIfam" id="TIGR04086">
    <property type="entry name" value="TIGR04086_membr"/>
    <property type="match status" value="1"/>
</dbReference>
<feature type="transmembrane region" description="Helical" evidence="1">
    <location>
        <begin position="69"/>
        <end position="89"/>
    </location>
</feature>
<accession>A0A9D2GH22</accession>
<evidence type="ECO:0000256" key="1">
    <source>
        <dbReference type="SAM" id="Phobius"/>
    </source>
</evidence>